<proteinExistence type="predicted"/>
<comment type="caution">
    <text evidence="1">The sequence shown here is derived from an EMBL/GenBank/DDBJ whole genome shotgun (WGS) entry which is preliminary data.</text>
</comment>
<protein>
    <submittedName>
        <fullName evidence="1">Uncharacterized protein</fullName>
    </submittedName>
</protein>
<name>A0AA39NW70_9AGAR</name>
<sequence>MISTPRYDQYPTRQNLPAWHPANQRRGTHILRYYTPGERARRSSKAKELCSATAFLLPPAYTTLDFISIVGATSPYNINIVEIMANSVDHMFASFGSAILEYLYLAEDLSDAGVIGVDMGPTYKITPAAALTEHGGVIHDPSSIEAGNGWRFPKWSRS</sequence>
<gene>
    <name evidence="1" type="ORF">IW261DRAFT_1570369</name>
</gene>
<dbReference type="AlphaFoldDB" id="A0AA39NW70"/>
<accession>A0AA39NW70</accession>
<evidence type="ECO:0000313" key="2">
    <source>
        <dbReference type="Proteomes" id="UP001175227"/>
    </source>
</evidence>
<evidence type="ECO:0000313" key="1">
    <source>
        <dbReference type="EMBL" id="KAK0473002.1"/>
    </source>
</evidence>
<dbReference type="EMBL" id="JAUEPR010000036">
    <property type="protein sequence ID" value="KAK0473002.1"/>
    <property type="molecule type" value="Genomic_DNA"/>
</dbReference>
<keyword evidence="2" id="KW-1185">Reference proteome</keyword>
<organism evidence="1 2">
    <name type="scientific">Armillaria novae-zelandiae</name>
    <dbReference type="NCBI Taxonomy" id="153914"/>
    <lineage>
        <taxon>Eukaryota</taxon>
        <taxon>Fungi</taxon>
        <taxon>Dikarya</taxon>
        <taxon>Basidiomycota</taxon>
        <taxon>Agaricomycotina</taxon>
        <taxon>Agaricomycetes</taxon>
        <taxon>Agaricomycetidae</taxon>
        <taxon>Agaricales</taxon>
        <taxon>Marasmiineae</taxon>
        <taxon>Physalacriaceae</taxon>
        <taxon>Armillaria</taxon>
    </lineage>
</organism>
<reference evidence="1" key="1">
    <citation type="submission" date="2023-06" db="EMBL/GenBank/DDBJ databases">
        <authorList>
            <consortium name="Lawrence Berkeley National Laboratory"/>
            <person name="Ahrendt S."/>
            <person name="Sahu N."/>
            <person name="Indic B."/>
            <person name="Wong-Bajracharya J."/>
            <person name="Merenyi Z."/>
            <person name="Ke H.-M."/>
            <person name="Monk M."/>
            <person name="Kocsube S."/>
            <person name="Drula E."/>
            <person name="Lipzen A."/>
            <person name="Balint B."/>
            <person name="Henrissat B."/>
            <person name="Andreopoulos B."/>
            <person name="Martin F.M."/>
            <person name="Harder C.B."/>
            <person name="Rigling D."/>
            <person name="Ford K.L."/>
            <person name="Foster G.D."/>
            <person name="Pangilinan J."/>
            <person name="Papanicolaou A."/>
            <person name="Barry K."/>
            <person name="LaButti K."/>
            <person name="Viragh M."/>
            <person name="Koriabine M."/>
            <person name="Yan M."/>
            <person name="Riley R."/>
            <person name="Champramary S."/>
            <person name="Plett K.L."/>
            <person name="Tsai I.J."/>
            <person name="Slot J."/>
            <person name="Sipos G."/>
            <person name="Plett J."/>
            <person name="Nagy L.G."/>
            <person name="Grigoriev I.V."/>
        </authorList>
    </citation>
    <scope>NUCLEOTIDE SEQUENCE</scope>
    <source>
        <strain evidence="1">ICMP 16352</strain>
    </source>
</reference>
<dbReference type="Proteomes" id="UP001175227">
    <property type="component" value="Unassembled WGS sequence"/>
</dbReference>